<dbReference type="PROSITE" id="PS50011">
    <property type="entry name" value="PROTEIN_KINASE_DOM"/>
    <property type="match status" value="1"/>
</dbReference>
<evidence type="ECO:0000259" key="8">
    <source>
        <dbReference type="PROSITE" id="PS50011"/>
    </source>
</evidence>
<dbReference type="SUPFAM" id="SSF56112">
    <property type="entry name" value="Protein kinase-like (PK-like)"/>
    <property type="match status" value="1"/>
</dbReference>
<dbReference type="PRINTS" id="PR00109">
    <property type="entry name" value="TYRKINASE"/>
</dbReference>
<reference evidence="10 11" key="1">
    <citation type="journal article" date="2018" name="Genome Biol. Evol.">
        <title>Multiple Roots of Fruiting Body Formation in Amoebozoa.</title>
        <authorList>
            <person name="Hillmann F."/>
            <person name="Forbes G."/>
            <person name="Novohradska S."/>
            <person name="Ferling I."/>
            <person name="Riege K."/>
            <person name="Groth M."/>
            <person name="Westermann M."/>
            <person name="Marz M."/>
            <person name="Spaller T."/>
            <person name="Winckler T."/>
            <person name="Schaap P."/>
            <person name="Glockner G."/>
        </authorList>
    </citation>
    <scope>NUCLEOTIDE SEQUENCE [LARGE SCALE GENOMIC DNA]</scope>
    <source>
        <strain evidence="10 11">Jena</strain>
    </source>
</reference>
<dbReference type="GO" id="GO:0004714">
    <property type="term" value="F:transmembrane receptor protein tyrosine kinase activity"/>
    <property type="evidence" value="ECO:0007669"/>
    <property type="project" value="TreeGrafter"/>
</dbReference>
<dbReference type="EMBL" id="MDYQ01000477">
    <property type="protein sequence ID" value="PRP74292.1"/>
    <property type="molecule type" value="Genomic_DNA"/>
</dbReference>
<evidence type="ECO:0000313" key="11">
    <source>
        <dbReference type="Proteomes" id="UP000241769"/>
    </source>
</evidence>
<dbReference type="InterPro" id="IPR000719">
    <property type="entry name" value="Prot_kinase_dom"/>
</dbReference>
<dbReference type="GO" id="GO:0005886">
    <property type="term" value="C:plasma membrane"/>
    <property type="evidence" value="ECO:0007669"/>
    <property type="project" value="TreeGrafter"/>
</dbReference>
<dbReference type="AlphaFoldDB" id="A0A2P6MRH3"/>
<dbReference type="InterPro" id="IPR011009">
    <property type="entry name" value="Kinase-like_dom_sf"/>
</dbReference>
<dbReference type="GO" id="GO:0007169">
    <property type="term" value="P:cell surface receptor protein tyrosine kinase signaling pathway"/>
    <property type="evidence" value="ECO:0007669"/>
    <property type="project" value="TreeGrafter"/>
</dbReference>
<keyword evidence="5" id="KW-1015">Disulfide bond</keyword>
<dbReference type="InterPro" id="IPR050122">
    <property type="entry name" value="RTK"/>
</dbReference>
<organism evidence="10 11">
    <name type="scientific">Planoprotostelium fungivorum</name>
    <dbReference type="NCBI Taxonomy" id="1890364"/>
    <lineage>
        <taxon>Eukaryota</taxon>
        <taxon>Amoebozoa</taxon>
        <taxon>Evosea</taxon>
        <taxon>Variosea</taxon>
        <taxon>Cavosteliida</taxon>
        <taxon>Cavosteliaceae</taxon>
        <taxon>Planoprotostelium</taxon>
    </lineage>
</organism>
<dbReference type="Gene3D" id="2.60.120.260">
    <property type="entry name" value="Galactose-binding domain-like"/>
    <property type="match status" value="1"/>
</dbReference>
<keyword evidence="2 6" id="KW-0812">Transmembrane</keyword>
<keyword evidence="7" id="KW-0732">Signal</keyword>
<dbReference type="GO" id="GO:0005524">
    <property type="term" value="F:ATP binding"/>
    <property type="evidence" value="ECO:0007669"/>
    <property type="project" value="InterPro"/>
</dbReference>
<keyword evidence="10" id="KW-0808">Transferase</keyword>
<accession>A0A2P6MRH3</accession>
<feature type="signal peptide" evidence="7">
    <location>
        <begin position="1"/>
        <end position="17"/>
    </location>
</feature>
<dbReference type="STRING" id="1890364.A0A2P6MRH3"/>
<evidence type="ECO:0000256" key="6">
    <source>
        <dbReference type="SAM" id="Phobius"/>
    </source>
</evidence>
<dbReference type="InterPro" id="IPR057244">
    <property type="entry name" value="GAIN_B"/>
</dbReference>
<dbReference type="Proteomes" id="UP000241769">
    <property type="component" value="Unassembled WGS sequence"/>
</dbReference>
<keyword evidence="11" id="KW-1185">Reference proteome</keyword>
<dbReference type="Pfam" id="PF07714">
    <property type="entry name" value="PK_Tyr_Ser-Thr"/>
    <property type="match status" value="1"/>
</dbReference>
<evidence type="ECO:0000313" key="10">
    <source>
        <dbReference type="EMBL" id="PRP74292.1"/>
    </source>
</evidence>
<dbReference type="PANTHER" id="PTHR24416:SF611">
    <property type="entry name" value="TYROSINE-PROTEIN KINASE TRANSMEMBRANE RECEPTOR ROR"/>
    <property type="match status" value="1"/>
</dbReference>
<evidence type="ECO:0000256" key="2">
    <source>
        <dbReference type="ARBA" id="ARBA00022692"/>
    </source>
</evidence>
<dbReference type="PANTHER" id="PTHR24416">
    <property type="entry name" value="TYROSINE-PROTEIN KINASE RECEPTOR"/>
    <property type="match status" value="1"/>
</dbReference>
<dbReference type="InterPro" id="IPR001245">
    <property type="entry name" value="Ser-Thr/Tyr_kinase_cat_dom"/>
</dbReference>
<comment type="subcellular location">
    <subcellularLocation>
        <location evidence="1">Membrane</location>
    </subcellularLocation>
</comment>
<feature type="transmembrane region" description="Helical" evidence="6">
    <location>
        <begin position="677"/>
        <end position="703"/>
    </location>
</feature>
<dbReference type="OrthoDB" id="944696at2759"/>
<feature type="chain" id="PRO_5015122709" evidence="7">
    <location>
        <begin position="18"/>
        <end position="1012"/>
    </location>
</feature>
<dbReference type="GO" id="GO:0043235">
    <property type="term" value="C:receptor complex"/>
    <property type="evidence" value="ECO:0007669"/>
    <property type="project" value="TreeGrafter"/>
</dbReference>
<comment type="caution">
    <text evidence="10">The sequence shown here is derived from an EMBL/GenBank/DDBJ whole genome shotgun (WGS) entry which is preliminary data.</text>
</comment>
<proteinExistence type="predicted"/>
<evidence type="ECO:0000256" key="5">
    <source>
        <dbReference type="ARBA" id="ARBA00023157"/>
    </source>
</evidence>
<evidence type="ECO:0000256" key="3">
    <source>
        <dbReference type="ARBA" id="ARBA00022989"/>
    </source>
</evidence>
<evidence type="ECO:0000259" key="9">
    <source>
        <dbReference type="PROSITE" id="PS50221"/>
    </source>
</evidence>
<feature type="domain" description="Protein kinase" evidence="8">
    <location>
        <begin position="723"/>
        <end position="973"/>
    </location>
</feature>
<gene>
    <name evidence="10" type="ORF">PROFUN_11794</name>
</gene>
<dbReference type="Gene3D" id="2.60.220.50">
    <property type="match status" value="1"/>
</dbReference>
<dbReference type="Gene3D" id="1.10.510.10">
    <property type="entry name" value="Transferase(Phosphotransferase) domain 1"/>
    <property type="match status" value="1"/>
</dbReference>
<keyword evidence="10" id="KW-0418">Kinase</keyword>
<protein>
    <submittedName>
        <fullName evidence="10">Tyrosine-protein kinase Fer-like isoform 2</fullName>
    </submittedName>
</protein>
<keyword evidence="4 6" id="KW-0472">Membrane</keyword>
<keyword evidence="3 6" id="KW-1133">Transmembrane helix</keyword>
<name>A0A2P6MRH3_9EUKA</name>
<dbReference type="InParanoid" id="A0A2P6MRH3"/>
<dbReference type="InterPro" id="IPR046338">
    <property type="entry name" value="GAIN_dom_sf"/>
</dbReference>
<evidence type="ECO:0000256" key="1">
    <source>
        <dbReference type="ARBA" id="ARBA00004370"/>
    </source>
</evidence>
<evidence type="ECO:0000256" key="4">
    <source>
        <dbReference type="ARBA" id="ARBA00023136"/>
    </source>
</evidence>
<evidence type="ECO:0000256" key="7">
    <source>
        <dbReference type="SAM" id="SignalP"/>
    </source>
</evidence>
<feature type="domain" description="GAIN-B" evidence="9">
    <location>
        <begin position="507"/>
        <end position="663"/>
    </location>
</feature>
<sequence>MERRLSIFFLLLSVVVSQDIFRTINSCTIQLCGFPSSLPIGKTFQLQVYFNGFNCSEESITLSTQDPWTLADETSGGILGIIGSRNSGLSQSGQKGGFTNGFQHIISNNQTFVIWPIDRSHWVNYNLSTLSISFAGGTSSTVNISVVRNILNDFICKPLSSTPVTFGQTANLTCSISYSGNDTFYNLSVWLRDSLNVSSLQVFSLGDQLITKKKNFSILYNITSVPVGPNGIRVQTWLQYDSWTYNSTLHNYPQTLYLSGDINLSDSRGYNISFGASQSHVDDYNLVTTLVWKDGSSSWSGFPAYCIITQPPTWNGGWLDASDHTGDGNSTLLVLDPLDKGDVFTKTFNVTPGTYYLFSFYVLNMGISSAAPQLYINITHSNGNSKTTPQLDTPTIGYPRWNYFSFLFLAETNQVNVTLYDSFPGSGGNDFAVDDLSLYPVDESKSLTLSFNFLRNQLDQLIASNATVSEADAKDMMSGLMNSTQSNGSSFFQLLDDLTTVMLRGRDNYTLTAGNLSLSGIKVDKKNASVDLSAGRAQVKITGQVMSQILQAQNRTASVIMSATAVNTLSTLNQTELYSDVIGLSLIDSDGTEISVKNTEQPIVFTLTASRFLPPNHTYTCLYFDASTKSWNNINTSVDVDIITCSTDHLTNFSVGVSPVRVDRPSTPGEKSTFPSIYIIAAVVGGCSLIIIAIVIIVVVSIVRRRRRMRYDPTEDIKMQVFSSGSIRVGERISGRVYRGHPDTSDMVAVKELTEKSELKNKREVQAYLRVRHPQIVQYLSTYTDEAKYMVMTYMPMGTLLDYVEKNDDKTGLTKILMDVASALIYMHENDLVHCNLSASKVLLYSENDELRGKVCSLGYSRRPCVLNKGDIAELSPRWMAPELLSDGRCTYKSDVWSFGMMLYECMQSGTQPYSESREEEVRERVERGPNLQPAKDWPPLMRRTYTECTNREAGRRPKMPEVADMLREGPFRGETTIAMEDHDNENLYNGSMLMSNRGYRPATKLNPLAEA</sequence>
<dbReference type="PROSITE" id="PS50221">
    <property type="entry name" value="GAIN_B"/>
    <property type="match status" value="1"/>
</dbReference>